<evidence type="ECO:0000256" key="1">
    <source>
        <dbReference type="SAM" id="MobiDB-lite"/>
    </source>
</evidence>
<dbReference type="Proteomes" id="UP000233556">
    <property type="component" value="Unassembled WGS sequence"/>
</dbReference>
<proteinExistence type="predicted"/>
<feature type="compositionally biased region" description="Basic and acidic residues" evidence="1">
    <location>
        <begin position="1"/>
        <end position="13"/>
    </location>
</feature>
<reference evidence="3" key="2">
    <citation type="submission" date="2017-12" db="EMBL/GenBank/DDBJ databases">
        <title>Genome sequence of the Bar-tailed Godwit (Limosa lapponica baueri).</title>
        <authorList>
            <person name="Lima N.C.B."/>
            <person name="Parody-Merino A.M."/>
            <person name="Battley P.F."/>
            <person name="Fidler A.E."/>
            <person name="Prosdocimi F."/>
        </authorList>
    </citation>
    <scope>NUCLEOTIDE SEQUENCE [LARGE SCALE GENOMIC DNA]</scope>
</reference>
<evidence type="ECO:0000313" key="3">
    <source>
        <dbReference type="Proteomes" id="UP000233556"/>
    </source>
</evidence>
<name>A0A2I0U7B4_LIMLA</name>
<dbReference type="EMBL" id="KZ506051">
    <property type="protein sequence ID" value="PKU41956.1"/>
    <property type="molecule type" value="Genomic_DNA"/>
</dbReference>
<gene>
    <name evidence="2" type="ORF">llap_7734</name>
</gene>
<reference evidence="3" key="1">
    <citation type="submission" date="2017-11" db="EMBL/GenBank/DDBJ databases">
        <authorList>
            <person name="Lima N.C."/>
            <person name="Parody-Merino A.M."/>
            <person name="Battley P.F."/>
            <person name="Fidler A.E."/>
            <person name="Prosdocimi F."/>
        </authorList>
    </citation>
    <scope>NUCLEOTIDE SEQUENCE [LARGE SCALE GENOMIC DNA]</scope>
</reference>
<keyword evidence="3" id="KW-1185">Reference proteome</keyword>
<organism evidence="2 3">
    <name type="scientific">Limosa lapponica baueri</name>
    <dbReference type="NCBI Taxonomy" id="1758121"/>
    <lineage>
        <taxon>Eukaryota</taxon>
        <taxon>Metazoa</taxon>
        <taxon>Chordata</taxon>
        <taxon>Craniata</taxon>
        <taxon>Vertebrata</taxon>
        <taxon>Euteleostomi</taxon>
        <taxon>Archelosauria</taxon>
        <taxon>Archosauria</taxon>
        <taxon>Dinosauria</taxon>
        <taxon>Saurischia</taxon>
        <taxon>Theropoda</taxon>
        <taxon>Coelurosauria</taxon>
        <taxon>Aves</taxon>
        <taxon>Neognathae</taxon>
        <taxon>Neoaves</taxon>
        <taxon>Charadriiformes</taxon>
        <taxon>Scolopacidae</taxon>
        <taxon>Limosa</taxon>
    </lineage>
</organism>
<evidence type="ECO:0000313" key="2">
    <source>
        <dbReference type="EMBL" id="PKU41956.1"/>
    </source>
</evidence>
<feature type="region of interest" description="Disordered" evidence="1">
    <location>
        <begin position="1"/>
        <end position="20"/>
    </location>
</feature>
<accession>A0A2I0U7B4</accession>
<dbReference type="AlphaFoldDB" id="A0A2I0U7B4"/>
<sequence>MPKGGCDPHEKPVMEQVPGRTCGPMERGAHAGAGPGIAYECVCMKARFTATEGSMLKRTSGGPTPLLKQSHLEQIAQDHVQMAVEYLQGLGNAEDKTENRGAEQGGMVMWQYWFTGTVPAVTTTEVRCIVMVVSNGSGQVMDRHLFTCSGNNDEADLCLLAGPAVEKELAVLLHNTSSQPWHKQEWEFCMQKGIGILLTAVATAITILAGLEDNSYEERDS</sequence>
<protein>
    <submittedName>
        <fullName evidence="2">Uncharacterized protein</fullName>
    </submittedName>
</protein>